<evidence type="ECO:0000256" key="2">
    <source>
        <dbReference type="ARBA" id="ARBA00022448"/>
    </source>
</evidence>
<keyword evidence="8" id="KW-1185">Reference proteome</keyword>
<feature type="transmembrane region" description="Helical" evidence="6">
    <location>
        <begin position="368"/>
        <end position="391"/>
    </location>
</feature>
<dbReference type="InterPro" id="IPR004814">
    <property type="entry name" value="Oligopep_transpt"/>
</dbReference>
<feature type="transmembrane region" description="Helical" evidence="6">
    <location>
        <begin position="622"/>
        <end position="639"/>
    </location>
</feature>
<organism evidence="7 8">
    <name type="scientific">Megasphaera lornae</name>
    <dbReference type="NCBI Taxonomy" id="1000568"/>
    <lineage>
        <taxon>Bacteria</taxon>
        <taxon>Bacillati</taxon>
        <taxon>Bacillota</taxon>
        <taxon>Negativicutes</taxon>
        <taxon>Veillonellales</taxon>
        <taxon>Veillonellaceae</taxon>
        <taxon>Megasphaera</taxon>
    </lineage>
</organism>
<keyword evidence="4 6" id="KW-1133">Transmembrane helix</keyword>
<keyword evidence="3 6" id="KW-0812">Transmembrane</keyword>
<feature type="transmembrane region" description="Helical" evidence="6">
    <location>
        <begin position="517"/>
        <end position="533"/>
    </location>
</feature>
<proteinExistence type="predicted"/>
<name>A0ABP2L6G3_9FIRM</name>
<feature type="transmembrane region" description="Helical" evidence="6">
    <location>
        <begin position="463"/>
        <end position="482"/>
    </location>
</feature>
<accession>A0ABP2L6G3</accession>
<dbReference type="NCBIfam" id="TIGR00733">
    <property type="entry name" value="OPT family oligopeptide transporter"/>
    <property type="match status" value="1"/>
</dbReference>
<feature type="transmembrane region" description="Helical" evidence="6">
    <location>
        <begin position="54"/>
        <end position="73"/>
    </location>
</feature>
<feature type="transmembrane region" description="Helical" evidence="6">
    <location>
        <begin position="584"/>
        <end position="610"/>
    </location>
</feature>
<comment type="caution">
    <text evidence="7">The sequence shown here is derived from an EMBL/GenBank/DDBJ whole genome shotgun (WGS) entry which is preliminary data.</text>
</comment>
<evidence type="ECO:0000256" key="1">
    <source>
        <dbReference type="ARBA" id="ARBA00004141"/>
    </source>
</evidence>
<feature type="transmembrane region" description="Helical" evidence="6">
    <location>
        <begin position="234"/>
        <end position="256"/>
    </location>
</feature>
<dbReference type="PANTHER" id="PTHR31645">
    <property type="entry name" value="OLIGOPEPTIDE TRANSPORTER YGL114W-RELATED"/>
    <property type="match status" value="1"/>
</dbReference>
<feature type="transmembrane region" description="Helical" evidence="6">
    <location>
        <begin position="337"/>
        <end position="356"/>
    </location>
</feature>
<keyword evidence="5 6" id="KW-0472">Membrane</keyword>
<evidence type="ECO:0000313" key="7">
    <source>
        <dbReference type="EMBL" id="EGL40951.1"/>
    </source>
</evidence>
<evidence type="ECO:0000256" key="4">
    <source>
        <dbReference type="ARBA" id="ARBA00022989"/>
    </source>
</evidence>
<dbReference type="Proteomes" id="UP000004018">
    <property type="component" value="Unassembled WGS sequence"/>
</dbReference>
<dbReference type="InterPro" id="IPR045035">
    <property type="entry name" value="YSL-like"/>
</dbReference>
<feature type="transmembrane region" description="Helical" evidence="6">
    <location>
        <begin position="283"/>
        <end position="303"/>
    </location>
</feature>
<feature type="transmembrane region" description="Helical" evidence="6">
    <location>
        <begin position="545"/>
        <end position="564"/>
    </location>
</feature>
<evidence type="ECO:0000313" key="8">
    <source>
        <dbReference type="Proteomes" id="UP000004018"/>
    </source>
</evidence>
<feature type="transmembrane region" description="Helical" evidence="6">
    <location>
        <begin position="423"/>
        <end position="443"/>
    </location>
</feature>
<sequence length="645" mass="69096">MSHTQKPEPGAPSNPSMSPHRSYEEINAYVVGWGLFFAALFSLAVGYLCLKIGQTVDAFAPVSVLAMGMAILFKRKNAFPETVHIQAIASAGTNILGGTMFILPALFILHIHGVSFAEMVIPIILGGILGVFLATAFRRYFCEEMDAAYPFPSGRAAAEVLQCNEGAKARIMVLSGILAMAYDFILNTLGWWREVLSTQTFAWGQALADKHKLLFSLDNDAALLGIGYFTGLRYAAIIAAGSFFSWFVCLPVVYYLGGSHVMIVDGQSVLLSQAPIREVFNQYVRHIGIGMLAMAGIIGLLTMSKVVGRVVKRALRDAFSGQVTVATGLLRTQQDLAMSRIGFGTLLMAVFFAIFFHITCAQTIAQTLLAFCIVLIFAFMLSVVGISSIAFTGNEPVSGMTIFMILVSAVIMSAAGMHGESGIIAILLMAAFLCSTLAVAGNFMSELKVAYLTGATPKKMQQWQLVSILLAGVVSVGVIYLLNHAYGFTGANALAAPQANAMAAIVKPMMDGGAAPWPLYMAGAFFAVLLWMMKVPPLAFALGTYLPMEINTPVLIGGIISYLVSHSSTDEKLNARRLSEGGTVASGFVAGGAIGSLCSAVLHIGGVRWFQETWVTSPEATYLGALTYLGLCAFIYYMAKRIKKF</sequence>
<feature type="transmembrane region" description="Helical" evidence="6">
    <location>
        <begin position="26"/>
        <end position="48"/>
    </location>
</feature>
<dbReference type="PANTHER" id="PTHR31645:SF0">
    <property type="entry name" value="OLIGOPEPTIDE TRANSPORTER YGL114W-RELATED"/>
    <property type="match status" value="1"/>
</dbReference>
<dbReference type="RefSeq" id="WP_007390982.1">
    <property type="nucleotide sequence ID" value="NZ_AFIJ01000020.1"/>
</dbReference>
<evidence type="ECO:0000256" key="6">
    <source>
        <dbReference type="SAM" id="Phobius"/>
    </source>
</evidence>
<feature type="transmembrane region" description="Helical" evidence="6">
    <location>
        <begin position="397"/>
        <end position="416"/>
    </location>
</feature>
<protein>
    <submittedName>
        <fullName evidence="7">Oligopeptide transporter, OPT family</fullName>
    </submittedName>
</protein>
<evidence type="ECO:0000256" key="3">
    <source>
        <dbReference type="ARBA" id="ARBA00022692"/>
    </source>
</evidence>
<evidence type="ECO:0000256" key="5">
    <source>
        <dbReference type="ARBA" id="ARBA00023136"/>
    </source>
</evidence>
<feature type="transmembrane region" description="Helical" evidence="6">
    <location>
        <begin position="119"/>
        <end position="137"/>
    </location>
</feature>
<dbReference type="InterPro" id="IPR004813">
    <property type="entry name" value="OPT"/>
</dbReference>
<reference evidence="7 8" key="1">
    <citation type="submission" date="2011-04" db="EMBL/GenBank/DDBJ databases">
        <authorList>
            <person name="Harkins D.M."/>
            <person name="Madupu R."/>
            <person name="Durkin A.S."/>
            <person name="Torralba M."/>
            <person name="Methe B."/>
            <person name="Sutton G.G."/>
            <person name="Nelson K.E."/>
        </authorList>
    </citation>
    <scope>NUCLEOTIDE SEQUENCE [LARGE SCALE GENOMIC DNA]</scope>
    <source>
        <strain evidence="7 8">UPII 199-6</strain>
    </source>
</reference>
<feature type="transmembrane region" description="Helical" evidence="6">
    <location>
        <begin position="94"/>
        <end position="113"/>
    </location>
</feature>
<dbReference type="EMBL" id="AFIJ01000020">
    <property type="protein sequence ID" value="EGL40951.1"/>
    <property type="molecule type" value="Genomic_DNA"/>
</dbReference>
<gene>
    <name evidence="7" type="ORF">HMPREF1039_1078</name>
</gene>
<dbReference type="Pfam" id="PF03169">
    <property type="entry name" value="OPT"/>
    <property type="match status" value="1"/>
</dbReference>
<comment type="subcellular location">
    <subcellularLocation>
        <location evidence="1">Membrane</location>
        <topology evidence="1">Multi-pass membrane protein</topology>
    </subcellularLocation>
</comment>
<feature type="transmembrane region" description="Helical" evidence="6">
    <location>
        <begin position="171"/>
        <end position="192"/>
    </location>
</feature>
<keyword evidence="2" id="KW-0813">Transport</keyword>